<proteinExistence type="predicted"/>
<dbReference type="EMBL" id="HBUE01192428">
    <property type="protein sequence ID" value="CAG6525825.1"/>
    <property type="molecule type" value="Transcribed_RNA"/>
</dbReference>
<feature type="region of interest" description="Disordered" evidence="1">
    <location>
        <begin position="9"/>
        <end position="36"/>
    </location>
</feature>
<dbReference type="AlphaFoldDB" id="A0A8D8H0C9"/>
<sequence>MTSLLLCRVGMRSGRKTSPEPPPAVSSRARWSGGRPSTCRRPNVVVIDAAVFADPFVPALSPSSMLTDSRISTSPMFRGMSRFPAQGCSCRAGLGCGSWFPYGGCTTQQWWLVAARRHGGQLPFLATLMGGA</sequence>
<dbReference type="EMBL" id="HBUE01298361">
    <property type="protein sequence ID" value="CAG6577534.1"/>
    <property type="molecule type" value="Transcribed_RNA"/>
</dbReference>
<accession>A0A8D8H0C9</accession>
<name>A0A8D8H0C9_CULPI</name>
<protein>
    <submittedName>
        <fullName evidence="2">(northern house mosquito) hypothetical protein</fullName>
    </submittedName>
</protein>
<reference evidence="2" key="1">
    <citation type="submission" date="2021-05" db="EMBL/GenBank/DDBJ databases">
        <authorList>
            <person name="Alioto T."/>
            <person name="Alioto T."/>
            <person name="Gomez Garrido J."/>
        </authorList>
    </citation>
    <scope>NUCLEOTIDE SEQUENCE</scope>
</reference>
<evidence type="ECO:0000256" key="1">
    <source>
        <dbReference type="SAM" id="MobiDB-lite"/>
    </source>
</evidence>
<organism evidence="2">
    <name type="scientific">Culex pipiens</name>
    <name type="common">House mosquito</name>
    <dbReference type="NCBI Taxonomy" id="7175"/>
    <lineage>
        <taxon>Eukaryota</taxon>
        <taxon>Metazoa</taxon>
        <taxon>Ecdysozoa</taxon>
        <taxon>Arthropoda</taxon>
        <taxon>Hexapoda</taxon>
        <taxon>Insecta</taxon>
        <taxon>Pterygota</taxon>
        <taxon>Neoptera</taxon>
        <taxon>Endopterygota</taxon>
        <taxon>Diptera</taxon>
        <taxon>Nematocera</taxon>
        <taxon>Culicoidea</taxon>
        <taxon>Culicidae</taxon>
        <taxon>Culicinae</taxon>
        <taxon>Culicini</taxon>
        <taxon>Culex</taxon>
        <taxon>Culex</taxon>
    </lineage>
</organism>
<evidence type="ECO:0000313" key="2">
    <source>
        <dbReference type="EMBL" id="CAG6525825.1"/>
    </source>
</evidence>